<keyword evidence="4" id="KW-1185">Reference proteome</keyword>
<dbReference type="CDD" id="cd15482">
    <property type="entry name" value="Sialidase_non-viral"/>
    <property type="match status" value="1"/>
</dbReference>
<dbReference type="OrthoDB" id="197823at2157"/>
<dbReference type="Proteomes" id="UP000198856">
    <property type="component" value="Unassembled WGS sequence"/>
</dbReference>
<dbReference type="AlphaFoldDB" id="A0A1G8YE32"/>
<gene>
    <name evidence="3" type="ORF">SAMN05216226_11451</name>
</gene>
<dbReference type="InterPro" id="IPR015943">
    <property type="entry name" value="WD40/YVTN_repeat-like_dom_sf"/>
</dbReference>
<sequence>MVECSCRLYLGTEDGLRTVRVDSDRTTEIASGLGGNAVRSLDVSRTDPDDVLVGCGLRGWGLYRTTDGGDSFASLGFEESWVWGVYRHPTDPETVYVGTEPPMVYRSTDGGDSFEALSAVDDLPSRPDWSFFFDPFEAGHVHGIAVHPERPERIFAGVEHGAIIYSTDGGETWAETMVGADAHRLAVHPEDPTLVFAATGSGLYRSNDAGTEWTQLPALAGEYAHSIVFDPDDPQRLFVYAADDGPVLYRSADGGDSWRALGRDLPESGAADALAVHPDRPEVLFYAGEIDGESRLFVSRDAGESWQRLDAGLPRTWRLAATNAQP</sequence>
<keyword evidence="1" id="KW-0677">Repeat</keyword>
<dbReference type="Gene3D" id="2.130.10.10">
    <property type="entry name" value="YVTN repeat-like/Quinoprotein amine dehydrogenase"/>
    <property type="match status" value="1"/>
</dbReference>
<dbReference type="RefSeq" id="WP_092703992.1">
    <property type="nucleotide sequence ID" value="NZ_FNFC01000014.1"/>
</dbReference>
<reference evidence="3 4" key="1">
    <citation type="submission" date="2016-10" db="EMBL/GenBank/DDBJ databases">
        <authorList>
            <person name="de Groot N.N."/>
        </authorList>
    </citation>
    <scope>NUCLEOTIDE SEQUENCE [LARGE SCALE GENOMIC DNA]</scope>
    <source>
        <strain evidence="3 4">IBRC-M10015</strain>
    </source>
</reference>
<evidence type="ECO:0000313" key="4">
    <source>
        <dbReference type="Proteomes" id="UP000198856"/>
    </source>
</evidence>
<dbReference type="SUPFAM" id="SSF110296">
    <property type="entry name" value="Oligoxyloglucan reducing end-specific cellobiohydrolase"/>
    <property type="match status" value="1"/>
</dbReference>
<evidence type="ECO:0000256" key="1">
    <source>
        <dbReference type="ARBA" id="ARBA00022737"/>
    </source>
</evidence>
<protein>
    <submittedName>
        <fullName evidence="3">BNR/Asp-box repeat-containing protein</fullName>
    </submittedName>
</protein>
<proteinExistence type="predicted"/>
<dbReference type="PANTHER" id="PTHR43739">
    <property type="entry name" value="XYLOGLUCANASE (EUROFUNG)"/>
    <property type="match status" value="1"/>
</dbReference>
<dbReference type="InterPro" id="IPR002860">
    <property type="entry name" value="BNR_rpt"/>
</dbReference>
<dbReference type="Pfam" id="PF15902">
    <property type="entry name" value="Sortilin-Vps10"/>
    <property type="match status" value="1"/>
</dbReference>
<name>A0A1G8YE32_9EURY</name>
<dbReference type="InterPro" id="IPR031778">
    <property type="entry name" value="Sortilin_N"/>
</dbReference>
<dbReference type="Pfam" id="PF02012">
    <property type="entry name" value="BNR"/>
    <property type="match status" value="1"/>
</dbReference>
<dbReference type="InterPro" id="IPR052025">
    <property type="entry name" value="Xyloglucanase_GH74"/>
</dbReference>
<dbReference type="STRING" id="890420.SAMN05216226_11451"/>
<evidence type="ECO:0000313" key="3">
    <source>
        <dbReference type="EMBL" id="SDK00927.1"/>
    </source>
</evidence>
<dbReference type="GO" id="GO:0010411">
    <property type="term" value="P:xyloglucan metabolic process"/>
    <property type="evidence" value="ECO:0007669"/>
    <property type="project" value="TreeGrafter"/>
</dbReference>
<feature type="domain" description="Sortilin N-terminal" evidence="2">
    <location>
        <begin position="203"/>
        <end position="315"/>
    </location>
</feature>
<dbReference type="PANTHER" id="PTHR43739:SF5">
    <property type="entry name" value="EXO-ALPHA-SIALIDASE"/>
    <property type="match status" value="1"/>
</dbReference>
<organism evidence="3 4">
    <name type="scientific">Halovenus aranensis</name>
    <dbReference type="NCBI Taxonomy" id="890420"/>
    <lineage>
        <taxon>Archaea</taxon>
        <taxon>Methanobacteriati</taxon>
        <taxon>Methanobacteriota</taxon>
        <taxon>Stenosarchaea group</taxon>
        <taxon>Halobacteria</taxon>
        <taxon>Halobacteriales</taxon>
        <taxon>Haloarculaceae</taxon>
        <taxon>Halovenus</taxon>
    </lineage>
</organism>
<accession>A0A1G8YE32</accession>
<evidence type="ECO:0000259" key="2">
    <source>
        <dbReference type="Pfam" id="PF15902"/>
    </source>
</evidence>
<dbReference type="EMBL" id="FNFC01000014">
    <property type="protein sequence ID" value="SDK00927.1"/>
    <property type="molecule type" value="Genomic_DNA"/>
</dbReference>